<evidence type="ECO:0000256" key="1">
    <source>
        <dbReference type="ARBA" id="ARBA00004611"/>
    </source>
</evidence>
<evidence type="ECO:0000313" key="11">
    <source>
        <dbReference type="EnsemblPlants" id="Pp3c13_8010V3.1"/>
    </source>
</evidence>
<evidence type="ECO:0000256" key="6">
    <source>
        <dbReference type="ARBA" id="ARBA00023069"/>
    </source>
</evidence>
<evidence type="ECO:0000256" key="3">
    <source>
        <dbReference type="ARBA" id="ARBA00022490"/>
    </source>
</evidence>
<dbReference type="EnsemblPlants" id="Pp3c13_8010V3.1">
    <property type="protein sequence ID" value="Pp3c13_8010V3.1"/>
    <property type="gene ID" value="Pp3c13_8010"/>
</dbReference>
<gene>
    <name evidence="10" type="ORF">PHYPA_017106</name>
</gene>
<reference evidence="10 12" key="2">
    <citation type="journal article" date="2018" name="Plant J.">
        <title>The Physcomitrella patens chromosome-scale assembly reveals moss genome structure and evolution.</title>
        <authorList>
            <person name="Lang D."/>
            <person name="Ullrich K.K."/>
            <person name="Murat F."/>
            <person name="Fuchs J."/>
            <person name="Jenkins J."/>
            <person name="Haas F.B."/>
            <person name="Piednoel M."/>
            <person name="Gundlach H."/>
            <person name="Van Bel M."/>
            <person name="Meyberg R."/>
            <person name="Vives C."/>
            <person name="Morata J."/>
            <person name="Symeonidi A."/>
            <person name="Hiss M."/>
            <person name="Muchero W."/>
            <person name="Kamisugi Y."/>
            <person name="Saleh O."/>
            <person name="Blanc G."/>
            <person name="Decker E.L."/>
            <person name="van Gessel N."/>
            <person name="Grimwood J."/>
            <person name="Hayes R.D."/>
            <person name="Graham S.W."/>
            <person name="Gunter L.E."/>
            <person name="McDaniel S.F."/>
            <person name="Hoernstein S.N.W."/>
            <person name="Larsson A."/>
            <person name="Li F.W."/>
            <person name="Perroud P.F."/>
            <person name="Phillips J."/>
            <person name="Ranjan P."/>
            <person name="Rokshar D.S."/>
            <person name="Rothfels C.J."/>
            <person name="Schneider L."/>
            <person name="Shu S."/>
            <person name="Stevenson D.W."/>
            <person name="Thummler F."/>
            <person name="Tillich M."/>
            <person name="Villarreal Aguilar J.C."/>
            <person name="Widiez T."/>
            <person name="Wong G.K."/>
            <person name="Wymore A."/>
            <person name="Zhang Y."/>
            <person name="Zimmer A.D."/>
            <person name="Quatrano R.S."/>
            <person name="Mayer K.F.X."/>
            <person name="Goodstein D."/>
            <person name="Casacuberta J.M."/>
            <person name="Vandepoele K."/>
            <person name="Reski R."/>
            <person name="Cuming A.C."/>
            <person name="Tuskan G.A."/>
            <person name="Maumus F."/>
            <person name="Salse J."/>
            <person name="Schmutz J."/>
            <person name="Rensing S.A."/>
        </authorList>
    </citation>
    <scope>NUCLEOTIDE SEQUENCE [LARGE SCALE GENOMIC DNA]</scope>
    <source>
        <strain evidence="11 12">cv. Gransden 2004</strain>
    </source>
</reference>
<dbReference type="Gramene" id="Pp3c13_8010V3.2">
    <property type="protein sequence ID" value="Pp3c13_8010V3.2"/>
    <property type="gene ID" value="Pp3c13_8010"/>
</dbReference>
<keyword evidence="5" id="KW-0282">Flagellum</keyword>
<keyword evidence="3" id="KW-0963">Cytoplasm</keyword>
<keyword evidence="7" id="KW-0206">Cytoskeleton</keyword>
<reference evidence="11" key="3">
    <citation type="submission" date="2020-12" db="UniProtKB">
        <authorList>
            <consortium name="EnsemblPlants"/>
        </authorList>
    </citation>
    <scope>IDENTIFICATION</scope>
</reference>
<evidence type="ECO:0000256" key="4">
    <source>
        <dbReference type="ARBA" id="ARBA00022553"/>
    </source>
</evidence>
<sequence>MGAPTKTASKILVGRPIQDSELEKSRQKRGNKLRPVLLVSEMHEKEEQQRTRVAPKEIIFDPPQQNLMFDYRVHRGSTRVPSMPEPLSPPRKPKVRNDVSDLRSRTPIPQLAVIWPGDLFWFDDDVEPMLEQLVGRCLEQGYMECQESLTIEAQRAQQENFELIQACELDVWQRMRLAEIRVNEERLRRLDQKKVADVSEACLKSKVELQQIANSFLNTLKAEVFHSLEAKGMFLDPCEEELKALYLPTLVRKMELECNEMINYRLTTQLLVDETVECPMYMERAEEGMDLILGRLLGILDSWICYEDNVGIELEAAEIASERIMQGSVGEVCLVTATSHAVLNGALEATDEAFDTVHRFMENVLDQTREDEQFGSLLSQFQDDR</sequence>
<dbReference type="InterPro" id="IPR009290">
    <property type="entry name" value="Radial_spoke_3"/>
</dbReference>
<dbReference type="Proteomes" id="UP000006727">
    <property type="component" value="Chromosome 13"/>
</dbReference>
<dbReference type="Gramene" id="Pp3c13_8010V3.1">
    <property type="protein sequence ID" value="Pp3c13_8010V3.1"/>
    <property type="gene ID" value="Pp3c13_8010"/>
</dbReference>
<keyword evidence="6" id="KW-0969">Cilium</keyword>
<dbReference type="EMBL" id="ABEU02000013">
    <property type="protein sequence ID" value="PNR42277.1"/>
    <property type="molecule type" value="Genomic_DNA"/>
</dbReference>
<evidence type="ECO:0000256" key="8">
    <source>
        <dbReference type="ARBA" id="ARBA00023273"/>
    </source>
</evidence>
<evidence type="ECO:0000256" key="7">
    <source>
        <dbReference type="ARBA" id="ARBA00023212"/>
    </source>
</evidence>
<evidence type="ECO:0000313" key="10">
    <source>
        <dbReference type="EMBL" id="PNR42277.1"/>
    </source>
</evidence>
<evidence type="ECO:0000256" key="5">
    <source>
        <dbReference type="ARBA" id="ARBA00022846"/>
    </source>
</evidence>
<dbReference type="PANTHER" id="PTHR21648">
    <property type="entry name" value="FLAGELLAR RADIAL SPOKE PROTEIN 3"/>
    <property type="match status" value="1"/>
</dbReference>
<dbReference type="PaxDb" id="3218-PP1S52_148V6.1"/>
<keyword evidence="4" id="KW-0597">Phosphoprotein</keyword>
<name>A0A2K1JL73_PHYPA</name>
<evidence type="ECO:0000313" key="12">
    <source>
        <dbReference type="Proteomes" id="UP000006727"/>
    </source>
</evidence>
<comment type="subcellular location">
    <subcellularLocation>
        <location evidence="1">Cytoplasm</location>
        <location evidence="1">Cytoskeleton</location>
        <location evidence="1">Flagellum axoneme</location>
    </subcellularLocation>
</comment>
<evidence type="ECO:0000256" key="2">
    <source>
        <dbReference type="ARBA" id="ARBA00006737"/>
    </source>
</evidence>
<reference evidence="10 12" key="1">
    <citation type="journal article" date="2008" name="Science">
        <title>The Physcomitrella genome reveals evolutionary insights into the conquest of land by plants.</title>
        <authorList>
            <person name="Rensing S."/>
            <person name="Lang D."/>
            <person name="Zimmer A."/>
            <person name="Terry A."/>
            <person name="Salamov A."/>
            <person name="Shapiro H."/>
            <person name="Nishiyama T."/>
            <person name="Perroud P.-F."/>
            <person name="Lindquist E."/>
            <person name="Kamisugi Y."/>
            <person name="Tanahashi T."/>
            <person name="Sakakibara K."/>
            <person name="Fujita T."/>
            <person name="Oishi K."/>
            <person name="Shin-I T."/>
            <person name="Kuroki Y."/>
            <person name="Toyoda A."/>
            <person name="Suzuki Y."/>
            <person name="Hashimoto A."/>
            <person name="Yamaguchi K."/>
            <person name="Sugano A."/>
            <person name="Kohara Y."/>
            <person name="Fujiyama A."/>
            <person name="Anterola A."/>
            <person name="Aoki S."/>
            <person name="Ashton N."/>
            <person name="Barbazuk W.B."/>
            <person name="Barker E."/>
            <person name="Bennetzen J."/>
            <person name="Bezanilla M."/>
            <person name="Blankenship R."/>
            <person name="Cho S.H."/>
            <person name="Dutcher S."/>
            <person name="Estelle M."/>
            <person name="Fawcett J.A."/>
            <person name="Gundlach H."/>
            <person name="Hanada K."/>
            <person name="Heyl A."/>
            <person name="Hicks K.A."/>
            <person name="Hugh J."/>
            <person name="Lohr M."/>
            <person name="Mayer K."/>
            <person name="Melkozernov A."/>
            <person name="Murata T."/>
            <person name="Nelson D."/>
            <person name="Pils B."/>
            <person name="Prigge M."/>
            <person name="Reiss B."/>
            <person name="Renner T."/>
            <person name="Rombauts S."/>
            <person name="Rushton P."/>
            <person name="Sanderfoot A."/>
            <person name="Schween G."/>
            <person name="Shiu S.-H."/>
            <person name="Stueber K."/>
            <person name="Theodoulou F.L."/>
            <person name="Tu H."/>
            <person name="Van de Peer Y."/>
            <person name="Verrier P.J."/>
            <person name="Waters E."/>
            <person name="Wood A."/>
            <person name="Yang L."/>
            <person name="Cove D."/>
            <person name="Cuming A."/>
            <person name="Hasebe M."/>
            <person name="Lucas S."/>
            <person name="Mishler D.B."/>
            <person name="Reski R."/>
            <person name="Grigoriev I."/>
            <person name="Quatrano R.S."/>
            <person name="Boore J.L."/>
        </authorList>
    </citation>
    <scope>NUCLEOTIDE SEQUENCE [LARGE SCALE GENOMIC DNA]</scope>
    <source>
        <strain evidence="11 12">cv. Gransden 2004</strain>
    </source>
</reference>
<accession>A0A2K1JL73</accession>
<dbReference type="PANTHER" id="PTHR21648:SF0">
    <property type="entry name" value="RADIAL SPOKE HEAD PROTEIN 3 HOMOLOG"/>
    <property type="match status" value="1"/>
</dbReference>
<proteinExistence type="inferred from homology"/>
<dbReference type="InParanoid" id="A0A2K1JL73"/>
<keyword evidence="12" id="KW-1185">Reference proteome</keyword>
<evidence type="ECO:0000256" key="9">
    <source>
        <dbReference type="SAM" id="MobiDB-lite"/>
    </source>
</evidence>
<protein>
    <submittedName>
        <fullName evidence="10 11">Uncharacterized protein</fullName>
    </submittedName>
</protein>
<dbReference type="EnsemblPlants" id="Pp3c13_8010V3.2">
    <property type="protein sequence ID" value="Pp3c13_8010V3.2"/>
    <property type="gene ID" value="Pp3c13_8010"/>
</dbReference>
<dbReference type="STRING" id="3218.A0A2K1JL73"/>
<feature type="region of interest" description="Disordered" evidence="9">
    <location>
        <begin position="1"/>
        <end position="33"/>
    </location>
</feature>
<dbReference type="AlphaFoldDB" id="A0A2K1JL73"/>
<organism evidence="10">
    <name type="scientific">Physcomitrium patens</name>
    <name type="common">Spreading-leaved earth moss</name>
    <name type="synonym">Physcomitrella patens</name>
    <dbReference type="NCBI Taxonomy" id="3218"/>
    <lineage>
        <taxon>Eukaryota</taxon>
        <taxon>Viridiplantae</taxon>
        <taxon>Streptophyta</taxon>
        <taxon>Embryophyta</taxon>
        <taxon>Bryophyta</taxon>
        <taxon>Bryophytina</taxon>
        <taxon>Bryopsida</taxon>
        <taxon>Funariidae</taxon>
        <taxon>Funariales</taxon>
        <taxon>Funariaceae</taxon>
        <taxon>Physcomitrium</taxon>
    </lineage>
</organism>
<dbReference type="Pfam" id="PF06098">
    <property type="entry name" value="Radial_spoke_3"/>
    <property type="match status" value="1"/>
</dbReference>
<feature type="region of interest" description="Disordered" evidence="9">
    <location>
        <begin position="78"/>
        <end position="101"/>
    </location>
</feature>
<comment type="similarity">
    <text evidence="2">Belongs to the flagellar radial spoke RSP3 family.</text>
</comment>
<dbReference type="GO" id="GO:0005929">
    <property type="term" value="C:cilium"/>
    <property type="evidence" value="ECO:0000318"/>
    <property type="project" value="GO_Central"/>
</dbReference>
<keyword evidence="8" id="KW-0966">Cell projection</keyword>